<dbReference type="OrthoDB" id="111758at2"/>
<name>I3ZIS1_TERRK</name>
<accession>I3ZIS1</accession>
<dbReference type="AlphaFoldDB" id="I3ZIS1"/>
<proteinExistence type="predicted"/>
<gene>
    <name evidence="1" type="ordered locus">Terro_2904</name>
</gene>
<dbReference type="STRING" id="926566.Terro_2904"/>
<keyword evidence="2" id="KW-1185">Reference proteome</keyword>
<dbReference type="KEGG" id="trs:Terro_2904"/>
<reference evidence="1 2" key="1">
    <citation type="submission" date="2012-06" db="EMBL/GenBank/DDBJ databases">
        <title>Complete genome of Terriglobus roseus DSM 18391.</title>
        <authorList>
            <consortium name="US DOE Joint Genome Institute (JGI-PGF)"/>
            <person name="Lucas S."/>
            <person name="Copeland A."/>
            <person name="Lapidus A."/>
            <person name="Glavina del Rio T."/>
            <person name="Dalin E."/>
            <person name="Tice H."/>
            <person name="Bruce D."/>
            <person name="Goodwin L."/>
            <person name="Pitluck S."/>
            <person name="Peters L."/>
            <person name="Mikhailova N."/>
            <person name="Munk A.C.C."/>
            <person name="Kyrpides N."/>
            <person name="Mavromatis K."/>
            <person name="Ivanova N."/>
            <person name="Brettin T."/>
            <person name="Detter J.C."/>
            <person name="Han C."/>
            <person name="Larimer F."/>
            <person name="Land M."/>
            <person name="Hauser L."/>
            <person name="Markowitz V."/>
            <person name="Cheng J.-F."/>
            <person name="Hugenholtz P."/>
            <person name="Woyke T."/>
            <person name="Wu D."/>
            <person name="Brambilla E."/>
            <person name="Klenk H.-P."/>
            <person name="Eisen J.A."/>
        </authorList>
    </citation>
    <scope>NUCLEOTIDE SEQUENCE [LARGE SCALE GENOMIC DNA]</scope>
    <source>
        <strain evidence="2">DSM 18391 / NRRL B-41598 / KBS 63</strain>
    </source>
</reference>
<dbReference type="Proteomes" id="UP000006056">
    <property type="component" value="Chromosome"/>
</dbReference>
<evidence type="ECO:0000313" key="2">
    <source>
        <dbReference type="Proteomes" id="UP000006056"/>
    </source>
</evidence>
<sequence length="401" mass="45156">MLPSELKPDSFTRYPEQARALCLQHLALLQQLPLSYLSSLLREIIEYDYGFPAERTEIERELSTLASLSANQLQEWFHAFAQIRITAALEQEDWVNQPAHFLESLSSYLWSSHQMDRFRETAQAFGTRMQATRKSISAPPIPRLGVAVIGQGVENYEGRFFERLRPHGTLFSGLDPANGLQQILDAFSARAATHAEPYGHWYVDGGVTAQHSPDVVSVSYAELRPARRTLLQYIAQQVSQPGMGPEQLRSNLIRLQPENLGMKGDPVLNRFQIKLLTEGSGTQIFSTTFAQWTAREVLRRAQAVSLLVRYAPRQRQRPMHELLSDKPGDDSVDPLGSLIDADMGAYYQWIDQQRLPAADRSVFIAWFEGHSTAIAVGPVMPRGVESRSRMDLGTLLRHSLG</sequence>
<dbReference type="EMBL" id="CP003379">
    <property type="protein sequence ID" value="AFL89139.1"/>
    <property type="molecule type" value="Genomic_DNA"/>
</dbReference>
<evidence type="ECO:0000313" key="1">
    <source>
        <dbReference type="EMBL" id="AFL89139.1"/>
    </source>
</evidence>
<organism evidence="1 2">
    <name type="scientific">Terriglobus roseus (strain DSM 18391 / NRRL B-41598 / KBS 63)</name>
    <dbReference type="NCBI Taxonomy" id="926566"/>
    <lineage>
        <taxon>Bacteria</taxon>
        <taxon>Pseudomonadati</taxon>
        <taxon>Acidobacteriota</taxon>
        <taxon>Terriglobia</taxon>
        <taxon>Terriglobales</taxon>
        <taxon>Acidobacteriaceae</taxon>
        <taxon>Terriglobus</taxon>
    </lineage>
</organism>
<dbReference type="eggNOG" id="ENOG502ZB57">
    <property type="taxonomic scope" value="Bacteria"/>
</dbReference>
<protein>
    <submittedName>
        <fullName evidence="1">Uncharacterized protein</fullName>
    </submittedName>
</protein>
<dbReference type="HOGENOM" id="CLU_680828_0_0_0"/>